<evidence type="ECO:0000313" key="3">
    <source>
        <dbReference type="EMBL" id="NEW05755.1"/>
    </source>
</evidence>
<dbReference type="GO" id="GO:0006508">
    <property type="term" value="P:proteolysis"/>
    <property type="evidence" value="ECO:0007669"/>
    <property type="project" value="UniProtKB-KW"/>
</dbReference>
<organism evidence="3">
    <name type="scientific">Paenibacillus sp. SYP-B3998</name>
    <dbReference type="NCBI Taxonomy" id="2678564"/>
    <lineage>
        <taxon>Bacteria</taxon>
        <taxon>Bacillati</taxon>
        <taxon>Bacillota</taxon>
        <taxon>Bacilli</taxon>
        <taxon>Bacillales</taxon>
        <taxon>Paenibacillaceae</taxon>
        <taxon>Paenibacillus</taxon>
    </lineage>
</organism>
<dbReference type="Pfam" id="PF00395">
    <property type="entry name" value="SLH"/>
    <property type="match status" value="2"/>
</dbReference>
<evidence type="ECO:0000256" key="1">
    <source>
        <dbReference type="SAM" id="SignalP"/>
    </source>
</evidence>
<proteinExistence type="predicted"/>
<comment type="caution">
    <text evidence="3">The sequence shown here is derived from an EMBL/GenBank/DDBJ whole genome shotgun (WGS) entry which is preliminary data.</text>
</comment>
<name>A0A6G3ZUF9_9BACL</name>
<keyword evidence="3" id="KW-0645">Protease</keyword>
<feature type="signal peptide" evidence="1">
    <location>
        <begin position="1"/>
        <end position="24"/>
    </location>
</feature>
<dbReference type="Pfam" id="PF14343">
    <property type="entry name" value="PrcB_C"/>
    <property type="match status" value="1"/>
</dbReference>
<dbReference type="PROSITE" id="PS51272">
    <property type="entry name" value="SLH"/>
    <property type="match status" value="2"/>
</dbReference>
<feature type="chain" id="PRO_5026007080" evidence="1">
    <location>
        <begin position="25"/>
        <end position="303"/>
    </location>
</feature>
<feature type="domain" description="SLH" evidence="2">
    <location>
        <begin position="87"/>
        <end position="147"/>
    </location>
</feature>
<dbReference type="GO" id="GO:0008233">
    <property type="term" value="F:peptidase activity"/>
    <property type="evidence" value="ECO:0007669"/>
    <property type="project" value="UniProtKB-KW"/>
</dbReference>
<reference evidence="3" key="1">
    <citation type="submission" date="2020-02" db="EMBL/GenBank/DDBJ databases">
        <authorList>
            <person name="Shen X.-R."/>
            <person name="Zhang Y.-X."/>
        </authorList>
    </citation>
    <scope>NUCLEOTIDE SEQUENCE</scope>
    <source>
        <strain evidence="3">SYP-B3998</strain>
    </source>
</reference>
<dbReference type="RefSeq" id="WP_163943026.1">
    <property type="nucleotide sequence ID" value="NZ_JAAIKC010000001.1"/>
</dbReference>
<keyword evidence="1" id="KW-0732">Signal</keyword>
<dbReference type="AlphaFoldDB" id="A0A6G3ZUF9"/>
<keyword evidence="3" id="KW-0378">Hydrolase</keyword>
<dbReference type="InterPro" id="IPR001119">
    <property type="entry name" value="SLH_dom"/>
</dbReference>
<gene>
    <name evidence="3" type="ORF">GK047_06945</name>
</gene>
<protein>
    <submittedName>
        <fullName evidence="3">Protease complex subunit PrcB family protein</fullName>
    </submittedName>
</protein>
<accession>A0A6G3ZUF9</accession>
<sequence>MKKIATLTLTTLLLSSLTFGTAFAFNDLDEGQTEAVTALQDRGIVSGIDSEHFAPKGKISYAQSVQMIVKGLDLNMDLLRFVKKPLASDSFTNIPNDAWYADAFITAHYNGLEIPKDVNPNAIITREQFGDMLVRALEKKGNYPLVKMFIQIKDEDQIKPEYQGTLQRMLLYKLTALDKEGNFNPRSELTRGEAAGWVYNAIQFADAHAEKPAPTEEVAVTVEKISDDVNKVTLSRGEKPNSGYGIAINNIRFDQDGQAVISYTLSNPQPDMMYADVINEAKTVTYISSKYKAVAEPAMTIMK</sequence>
<feature type="domain" description="SLH" evidence="2">
    <location>
        <begin position="19"/>
        <end position="82"/>
    </location>
</feature>
<dbReference type="InterPro" id="IPR025748">
    <property type="entry name" value="PrcB_C_dom"/>
</dbReference>
<evidence type="ECO:0000259" key="2">
    <source>
        <dbReference type="PROSITE" id="PS51272"/>
    </source>
</evidence>
<dbReference type="EMBL" id="JAAIKC010000001">
    <property type="protein sequence ID" value="NEW05755.1"/>
    <property type="molecule type" value="Genomic_DNA"/>
</dbReference>